<evidence type="ECO:0000259" key="2">
    <source>
        <dbReference type="Pfam" id="PF07261"/>
    </source>
</evidence>
<dbReference type="AlphaFoldDB" id="A0A2P8H669"/>
<keyword evidence="4" id="KW-1185">Reference proteome</keyword>
<dbReference type="PANTHER" id="PTHR37293:SF6">
    <property type="entry name" value="DNA REPLICATION PROTEIN DNAD"/>
    <property type="match status" value="1"/>
</dbReference>
<reference evidence="3 4" key="1">
    <citation type="submission" date="2018-03" db="EMBL/GenBank/DDBJ databases">
        <title>Genomic Encyclopedia of Type Strains, Phase III (KMG-III): the genomes of soil and plant-associated and newly described type strains.</title>
        <authorList>
            <person name="Whitman W."/>
        </authorList>
    </citation>
    <scope>NUCLEOTIDE SEQUENCE [LARGE SCALE GENOMIC DNA]</scope>
    <source>
        <strain evidence="3 4">CGMCC 1.07653</strain>
    </source>
</reference>
<dbReference type="RefSeq" id="WP_106589906.1">
    <property type="nucleotide sequence ID" value="NZ_PYAV01000018.1"/>
</dbReference>
<comment type="caution">
    <text evidence="3">The sequence shown here is derived from an EMBL/GenBank/DDBJ whole genome shotgun (WGS) entry which is preliminary data.</text>
</comment>
<dbReference type="Gene3D" id="1.10.10.630">
    <property type="entry name" value="DnaD domain-like"/>
    <property type="match status" value="1"/>
</dbReference>
<accession>A0A2P8H669</accession>
<dbReference type="NCBIfam" id="TIGR01446">
    <property type="entry name" value="DnaD_dom"/>
    <property type="match status" value="1"/>
</dbReference>
<dbReference type="Gene3D" id="1.10.10.10">
    <property type="entry name" value="Winged helix-like DNA-binding domain superfamily/Winged helix DNA-binding domain"/>
    <property type="match status" value="1"/>
</dbReference>
<comment type="similarity">
    <text evidence="1">Belongs to the DnaB/DnaD family.</text>
</comment>
<dbReference type="EMBL" id="PYAV01000018">
    <property type="protein sequence ID" value="PSL41735.1"/>
    <property type="molecule type" value="Genomic_DNA"/>
</dbReference>
<organism evidence="3 4">
    <name type="scientific">Salsuginibacillus halophilus</name>
    <dbReference type="NCBI Taxonomy" id="517424"/>
    <lineage>
        <taxon>Bacteria</taxon>
        <taxon>Bacillati</taxon>
        <taxon>Bacillota</taxon>
        <taxon>Bacilli</taxon>
        <taxon>Bacillales</taxon>
        <taxon>Bacillaceae</taxon>
        <taxon>Salsuginibacillus</taxon>
    </lineage>
</organism>
<gene>
    <name evidence="3" type="ORF">B0H94_11848</name>
</gene>
<dbReference type="InterPro" id="IPR034829">
    <property type="entry name" value="DnaD-like_sf"/>
</dbReference>
<dbReference type="Pfam" id="PF13730">
    <property type="entry name" value="HTH_36"/>
    <property type="match status" value="1"/>
</dbReference>
<proteinExistence type="inferred from homology"/>
<name>A0A2P8H669_9BACI</name>
<dbReference type="PANTHER" id="PTHR37293">
    <property type="entry name" value="PHAGE REPLICATION PROTEIN-RELATED"/>
    <property type="match status" value="1"/>
</dbReference>
<evidence type="ECO:0000256" key="1">
    <source>
        <dbReference type="ARBA" id="ARBA00093462"/>
    </source>
</evidence>
<protein>
    <submittedName>
        <fullName evidence="3">DnaD/phage-associated family protein</fullName>
    </submittedName>
</protein>
<evidence type="ECO:0000313" key="3">
    <source>
        <dbReference type="EMBL" id="PSL41735.1"/>
    </source>
</evidence>
<sequence>MQQETLVDNRAGYTFAIVHDVVLRDEGLTTHEKLLYCVLSSYADQKTKSSFPSVKTLADKTGSSKNTVRKSTKSLHDKGLLEIKRRQTGDGFNYSNVYVLCSLDKRYGSTGEPPTSMSEPPTSTDELGVVQQVNQGGSTGEPELESLELESFEEESLNYNKGNDDDFANAIQAYQQNIGVINPAVSQDIEAWIDDMGELVSEAIKRAALNNKPWPYARAIIKNWYNNNIRTLEDVEAQSNEKKKDDQYPKKVQPFDWQAHKAKEIEKYRGMLNEGYQYYVYHHIQDMYEIHRQEVEKWDAGKRELHTH</sequence>
<dbReference type="Proteomes" id="UP000242310">
    <property type="component" value="Unassembled WGS sequence"/>
</dbReference>
<dbReference type="InterPro" id="IPR006343">
    <property type="entry name" value="DnaB/C_C"/>
</dbReference>
<feature type="domain" description="DnaB/C C-terminal" evidence="2">
    <location>
        <begin position="171"/>
        <end position="238"/>
    </location>
</feature>
<dbReference type="OrthoDB" id="3199595at2"/>
<evidence type="ECO:0000313" key="4">
    <source>
        <dbReference type="Proteomes" id="UP000242310"/>
    </source>
</evidence>
<dbReference type="SUPFAM" id="SSF158499">
    <property type="entry name" value="DnaD domain-like"/>
    <property type="match status" value="1"/>
</dbReference>
<dbReference type="InterPro" id="IPR036388">
    <property type="entry name" value="WH-like_DNA-bd_sf"/>
</dbReference>
<dbReference type="Pfam" id="PF07261">
    <property type="entry name" value="DnaB_2"/>
    <property type="match status" value="1"/>
</dbReference>
<dbReference type="InterPro" id="IPR053162">
    <property type="entry name" value="DnaD"/>
</dbReference>